<evidence type="ECO:0000256" key="7">
    <source>
        <dbReference type="SAM" id="MobiDB-lite"/>
    </source>
</evidence>
<evidence type="ECO:0000256" key="4">
    <source>
        <dbReference type="ARBA" id="ARBA00061551"/>
    </source>
</evidence>
<dbReference type="GO" id="GO:0016887">
    <property type="term" value="F:ATP hydrolysis activity"/>
    <property type="evidence" value="ECO:0007669"/>
    <property type="project" value="InterPro"/>
</dbReference>
<gene>
    <name evidence="9" type="ordered locus">Cag_0334</name>
</gene>
<dbReference type="Gene3D" id="1.10.287.380">
    <property type="entry name" value="Valyl-tRNA synthetase, C-terminal domain"/>
    <property type="match status" value="1"/>
</dbReference>
<dbReference type="GO" id="GO:0005524">
    <property type="term" value="F:ATP binding"/>
    <property type="evidence" value="ECO:0007669"/>
    <property type="project" value="UniProtKB-KW"/>
</dbReference>
<reference evidence="9" key="1">
    <citation type="submission" date="2005-08" db="EMBL/GenBank/DDBJ databases">
        <title>Complete sequence of Chlorobium chlorochromatii CaD3.</title>
        <authorList>
            <person name="Copeland A."/>
            <person name="Lucas S."/>
            <person name="Lapidus A."/>
            <person name="Barry K."/>
            <person name="Detter J.C."/>
            <person name="Glavina T."/>
            <person name="Hammon N."/>
            <person name="Israni S."/>
            <person name="Pitluck S."/>
            <person name="Bryant D."/>
            <person name="Schmutz J."/>
            <person name="Larimer F."/>
            <person name="Land M."/>
            <person name="Kyrpides N."/>
            <person name="Ivanova N."/>
            <person name="Richardson P."/>
        </authorList>
    </citation>
    <scope>NUCLEOTIDE SEQUENCE [LARGE SCALE GENOMIC DNA]</scope>
    <source>
        <strain evidence="9">CaD3</strain>
    </source>
</reference>
<dbReference type="KEGG" id="cch:Cag_0334"/>
<dbReference type="FunFam" id="3.40.50.300:FF:000070">
    <property type="entry name" value="Putative ABC transporter ATP-binding component"/>
    <property type="match status" value="1"/>
</dbReference>
<dbReference type="Gene3D" id="3.40.50.300">
    <property type="entry name" value="P-loop containing nucleotide triphosphate hydrolases"/>
    <property type="match status" value="2"/>
</dbReference>
<dbReference type="AlphaFoldDB" id="Q3ATR8"/>
<sequence>MFEARNLSLSIGTKQLLNDTSFRIGDTDRVALVGLNGTGKSTLMRLISNTSPDSSTLRVGGDFIKSADTTIGYLPQEISFEDDLEKSALHYALQANKELFDLSETITRFEHELALPEHDYESEAYHRLIERFSDAMHNFERLGGYTMQSDAEKVLAGLGFSEIDFHKKVKAFSGGWQMRLHIAKLLLQNPTLLLLDEPTNHLDIDSLRWLENYLTNYEHSYIIISHDRFFLDKLTTRTLEIAFERINEYKGNYSTYEKEKVERYELLMSKYQNDLKKMAELNSFVERFRYKATKARQAQSRLKQMEKLEKNLVAPEEDLSQISFRFPKAQPSGREVMRLDGVKKSYTLPDGSRKEVLKRIDLEIMRGDRIAIVGSNGAGKSTFCKILANELDYEGKLTTGHNVSLNYFAQHQTDTLATEKSIYIEMMDSAPNSEAQKKVRDILGCFLFSGDTVNKKIKVLSGGEKSRVALAKILLQASNLLIMDEPTNHLDMRSKEMLIESLENYDGTLLLVSHDRYFLDSLVNKVVEIKNGTLQLYLGTYAEYLEKSEKTRQAEEQAEALQRQKEQAAAKAAIKAEEQRAAAATPAPAKAKNSKKLEAIEKKINQLEQQKEEMERIMATEDFYKKSKEENARTLEHYHKLCDELNALFAEWETLG</sequence>
<name>Q3ATR8_CHLCH</name>
<keyword evidence="2" id="KW-0547">Nucleotide-binding</keyword>
<dbReference type="NCBIfam" id="NF000355">
    <property type="entry name" value="ribo_prot_ABC_F"/>
    <property type="match status" value="1"/>
</dbReference>
<organism evidence="9">
    <name type="scientific">Chlorobium chlorochromatii (strain CaD3)</name>
    <dbReference type="NCBI Taxonomy" id="340177"/>
    <lineage>
        <taxon>Bacteria</taxon>
        <taxon>Pseudomonadati</taxon>
        <taxon>Chlorobiota</taxon>
        <taxon>Chlorobiia</taxon>
        <taxon>Chlorobiales</taxon>
        <taxon>Chlorobiaceae</taxon>
        <taxon>Chlorobium/Pelodictyon group</taxon>
        <taxon>Chlorobium</taxon>
    </lineage>
</organism>
<dbReference type="InterPro" id="IPR017871">
    <property type="entry name" value="ABC_transporter-like_CS"/>
</dbReference>
<dbReference type="CDD" id="cd03221">
    <property type="entry name" value="ABCF_EF-3"/>
    <property type="match status" value="2"/>
</dbReference>
<dbReference type="Pfam" id="PF00005">
    <property type="entry name" value="ABC_tran"/>
    <property type="match status" value="2"/>
</dbReference>
<protein>
    <recommendedName>
        <fullName evidence="5">Probable ATP-binding protein YbiT</fullName>
    </recommendedName>
</protein>
<dbReference type="STRING" id="340177.Cag_0334"/>
<evidence type="ECO:0000259" key="8">
    <source>
        <dbReference type="PROSITE" id="PS50893"/>
    </source>
</evidence>
<dbReference type="HOGENOM" id="CLU_000604_36_0_10"/>
<dbReference type="Pfam" id="PF12848">
    <property type="entry name" value="ABC_tran_Xtn"/>
    <property type="match status" value="1"/>
</dbReference>
<accession>Q3ATR8</accession>
<feature type="compositionally biased region" description="Low complexity" evidence="7">
    <location>
        <begin position="581"/>
        <end position="591"/>
    </location>
</feature>
<dbReference type="InterPro" id="IPR003593">
    <property type="entry name" value="AAA+_ATPase"/>
</dbReference>
<dbReference type="PANTHER" id="PTHR19211:SF14">
    <property type="entry name" value="ATP-BINDING CASSETTE SUB-FAMILY F MEMBER 1"/>
    <property type="match status" value="1"/>
</dbReference>
<keyword evidence="9" id="KW-0378">Hydrolase</keyword>
<dbReference type="Pfam" id="PF16326">
    <property type="entry name" value="ABC_tran_CTD"/>
    <property type="match status" value="1"/>
</dbReference>
<evidence type="ECO:0000256" key="6">
    <source>
        <dbReference type="SAM" id="Coils"/>
    </source>
</evidence>
<comment type="similarity">
    <text evidence="4">Belongs to the ABC transporter superfamily. ABCF family. YbiT subfamily.</text>
</comment>
<evidence type="ECO:0000256" key="2">
    <source>
        <dbReference type="ARBA" id="ARBA00022741"/>
    </source>
</evidence>
<dbReference type="InterPro" id="IPR032524">
    <property type="entry name" value="ABC_tran_C"/>
</dbReference>
<feature type="coiled-coil region" evidence="6">
    <location>
        <begin position="239"/>
        <end position="281"/>
    </location>
</feature>
<keyword evidence="1" id="KW-0677">Repeat</keyword>
<dbReference type="GO" id="GO:0003677">
    <property type="term" value="F:DNA binding"/>
    <property type="evidence" value="ECO:0007669"/>
    <property type="project" value="InterPro"/>
</dbReference>
<evidence type="ECO:0000256" key="5">
    <source>
        <dbReference type="ARBA" id="ARBA00074044"/>
    </source>
</evidence>
<dbReference type="eggNOG" id="COG0488">
    <property type="taxonomic scope" value="Bacteria"/>
</dbReference>
<evidence type="ECO:0000256" key="3">
    <source>
        <dbReference type="ARBA" id="ARBA00022840"/>
    </source>
</evidence>
<dbReference type="InterPro" id="IPR032781">
    <property type="entry name" value="ABC_tran_Xtn"/>
</dbReference>
<dbReference type="InterPro" id="IPR003439">
    <property type="entry name" value="ABC_transporter-like_ATP-bd"/>
</dbReference>
<dbReference type="InterPro" id="IPR050611">
    <property type="entry name" value="ABCF"/>
</dbReference>
<evidence type="ECO:0000313" key="9">
    <source>
        <dbReference type="EMBL" id="ABB27607.1"/>
    </source>
</evidence>
<feature type="domain" description="ABC transporter" evidence="8">
    <location>
        <begin position="2"/>
        <end position="268"/>
    </location>
</feature>
<feature type="region of interest" description="Disordered" evidence="7">
    <location>
        <begin position="572"/>
        <end position="595"/>
    </location>
</feature>
<feature type="domain" description="ABC transporter" evidence="8">
    <location>
        <begin position="337"/>
        <end position="556"/>
    </location>
</feature>
<dbReference type="SMART" id="SM00382">
    <property type="entry name" value="AAA"/>
    <property type="match status" value="2"/>
</dbReference>
<dbReference type="SUPFAM" id="SSF52540">
    <property type="entry name" value="P-loop containing nucleoside triphosphate hydrolases"/>
    <property type="match status" value="2"/>
</dbReference>
<dbReference type="InterPro" id="IPR037118">
    <property type="entry name" value="Val-tRNA_synth_C_sf"/>
</dbReference>
<proteinExistence type="inferred from homology"/>
<dbReference type="EMBL" id="CP000108">
    <property type="protein sequence ID" value="ABB27607.1"/>
    <property type="molecule type" value="Genomic_DNA"/>
</dbReference>
<dbReference type="PANTHER" id="PTHR19211">
    <property type="entry name" value="ATP-BINDING TRANSPORT PROTEIN-RELATED"/>
    <property type="match status" value="1"/>
</dbReference>
<keyword evidence="3" id="KW-0067">ATP-binding</keyword>
<dbReference type="InterPro" id="IPR027417">
    <property type="entry name" value="P-loop_NTPase"/>
</dbReference>
<dbReference type="FunFam" id="3.40.50.300:FF:000011">
    <property type="entry name" value="Putative ABC transporter ATP-binding component"/>
    <property type="match status" value="1"/>
</dbReference>
<dbReference type="OrthoDB" id="1521973at2"/>
<dbReference type="PROSITE" id="PS00211">
    <property type="entry name" value="ABC_TRANSPORTER_1"/>
    <property type="match status" value="1"/>
</dbReference>
<evidence type="ECO:0000256" key="1">
    <source>
        <dbReference type="ARBA" id="ARBA00022737"/>
    </source>
</evidence>
<dbReference type="PROSITE" id="PS50893">
    <property type="entry name" value="ABC_TRANSPORTER_2"/>
    <property type="match status" value="2"/>
</dbReference>
<keyword evidence="6" id="KW-0175">Coiled coil</keyword>